<dbReference type="Proteomes" id="UP001177003">
    <property type="component" value="Chromosome 0"/>
</dbReference>
<evidence type="ECO:0000256" key="1">
    <source>
        <dbReference type="SAM" id="MobiDB-lite"/>
    </source>
</evidence>
<proteinExistence type="predicted"/>
<organism evidence="2 3">
    <name type="scientific">Lactuca saligna</name>
    <name type="common">Willowleaf lettuce</name>
    <dbReference type="NCBI Taxonomy" id="75948"/>
    <lineage>
        <taxon>Eukaryota</taxon>
        <taxon>Viridiplantae</taxon>
        <taxon>Streptophyta</taxon>
        <taxon>Embryophyta</taxon>
        <taxon>Tracheophyta</taxon>
        <taxon>Spermatophyta</taxon>
        <taxon>Magnoliopsida</taxon>
        <taxon>eudicotyledons</taxon>
        <taxon>Gunneridae</taxon>
        <taxon>Pentapetalae</taxon>
        <taxon>asterids</taxon>
        <taxon>campanulids</taxon>
        <taxon>Asterales</taxon>
        <taxon>Asteraceae</taxon>
        <taxon>Cichorioideae</taxon>
        <taxon>Cichorieae</taxon>
        <taxon>Lactucinae</taxon>
        <taxon>Lactuca</taxon>
    </lineage>
</organism>
<feature type="region of interest" description="Disordered" evidence="1">
    <location>
        <begin position="1"/>
        <end position="58"/>
    </location>
</feature>
<protein>
    <submittedName>
        <fullName evidence="2">Uncharacterized protein</fullName>
    </submittedName>
</protein>
<gene>
    <name evidence="2" type="ORF">LSALG_LOCUS6786</name>
</gene>
<name>A0AA35VRH0_LACSI</name>
<accession>A0AA35VRH0</accession>
<evidence type="ECO:0000313" key="3">
    <source>
        <dbReference type="Proteomes" id="UP001177003"/>
    </source>
</evidence>
<keyword evidence="3" id="KW-1185">Reference proteome</keyword>
<evidence type="ECO:0000313" key="2">
    <source>
        <dbReference type="EMBL" id="CAI9266217.1"/>
    </source>
</evidence>
<reference evidence="2" key="1">
    <citation type="submission" date="2023-04" db="EMBL/GenBank/DDBJ databases">
        <authorList>
            <person name="Vijverberg K."/>
            <person name="Xiong W."/>
            <person name="Schranz E."/>
        </authorList>
    </citation>
    <scope>NUCLEOTIDE SEQUENCE</scope>
</reference>
<dbReference type="AlphaFoldDB" id="A0AA35VRH0"/>
<sequence length="124" mass="13576">MCNLKNRAPYPVGNHKSRPQLTDQNINGAKYRRSKPDLIDLNDGGHNNAGGGSPQNQQSRRIDISIFEIPVMVIGFIVDGRRLQHGVFFVGGVIGDETIGNGGGCGGVHHKWLKKVSDLTYRII</sequence>
<dbReference type="EMBL" id="OX465086">
    <property type="protein sequence ID" value="CAI9266217.1"/>
    <property type="molecule type" value="Genomic_DNA"/>
</dbReference>